<dbReference type="EMBL" id="FOBH01000001">
    <property type="protein sequence ID" value="SEK30538.1"/>
    <property type="molecule type" value="Genomic_DNA"/>
</dbReference>
<evidence type="ECO:0000313" key="2">
    <source>
        <dbReference type="Proteomes" id="UP000198620"/>
    </source>
</evidence>
<keyword evidence="2" id="KW-1185">Reference proteome</keyword>
<protein>
    <submittedName>
        <fullName evidence="1">Uncharacterized protein</fullName>
    </submittedName>
</protein>
<accession>A0A1H7FX89</accession>
<gene>
    <name evidence="1" type="ORF">SAMN05216387_101110</name>
</gene>
<proteinExistence type="predicted"/>
<sequence>MIIPGCAFSHAVVLEGAGGDIDKIPFIPSARKLGIR</sequence>
<dbReference type="AlphaFoldDB" id="A0A1H7FX89"/>
<dbReference type="STRING" id="1233.SAMN05216387_101110"/>
<evidence type="ECO:0000313" key="1">
    <source>
        <dbReference type="EMBL" id="SEK30538.1"/>
    </source>
</evidence>
<reference evidence="1 2" key="1">
    <citation type="submission" date="2016-10" db="EMBL/GenBank/DDBJ databases">
        <authorList>
            <person name="de Groot N.N."/>
        </authorList>
    </citation>
    <scope>NUCLEOTIDE SEQUENCE [LARGE SCALE GENOMIC DNA]</scope>
    <source>
        <strain evidence="1 2">Nv1</strain>
    </source>
</reference>
<name>A0A1H7FX89_9PROT</name>
<organism evidence="1 2">
    <name type="scientific">Nitrosovibrio tenuis</name>
    <dbReference type="NCBI Taxonomy" id="1233"/>
    <lineage>
        <taxon>Bacteria</taxon>
        <taxon>Pseudomonadati</taxon>
        <taxon>Pseudomonadota</taxon>
        <taxon>Betaproteobacteria</taxon>
        <taxon>Nitrosomonadales</taxon>
        <taxon>Nitrosomonadaceae</taxon>
        <taxon>Nitrosovibrio</taxon>
    </lineage>
</organism>
<dbReference type="Proteomes" id="UP000198620">
    <property type="component" value="Unassembled WGS sequence"/>
</dbReference>